<accession>A0A1B2DQE6</accession>
<proteinExistence type="predicted"/>
<evidence type="ECO:0000256" key="1">
    <source>
        <dbReference type="PROSITE-ProRule" id="PRU00182"/>
    </source>
</evidence>
<dbReference type="Pfam" id="PF21278">
    <property type="entry name" value="YlmH_1st"/>
    <property type="match status" value="1"/>
</dbReference>
<dbReference type="PANTHER" id="PTHR13633:SF3">
    <property type="entry name" value="MITOCHONDRIAL TRANSCRIPTION RESCUE FACTOR 1"/>
    <property type="match status" value="1"/>
</dbReference>
<dbReference type="EMBL" id="CP016808">
    <property type="protein sequence ID" value="ANY69936.1"/>
    <property type="molecule type" value="Genomic_DNA"/>
</dbReference>
<dbReference type="AlphaFoldDB" id="A0A1B2DQE6"/>
<dbReference type="SUPFAM" id="SSF55174">
    <property type="entry name" value="Alpha-L RNA-binding motif"/>
    <property type="match status" value="1"/>
</dbReference>
<name>A0A1B2DQE6_9BACL</name>
<evidence type="ECO:0000313" key="3">
    <source>
        <dbReference type="EMBL" id="ANY69936.1"/>
    </source>
</evidence>
<organism evidence="3">
    <name type="scientific">Paenibacillus sp. BIHB 4019</name>
    <dbReference type="NCBI Taxonomy" id="1870819"/>
    <lineage>
        <taxon>Bacteria</taxon>
        <taxon>Bacillati</taxon>
        <taxon>Bacillota</taxon>
        <taxon>Bacilli</taxon>
        <taxon>Bacillales</taxon>
        <taxon>Paenibacillaceae</taxon>
        <taxon>Paenibacillus</taxon>
    </lineage>
</organism>
<dbReference type="PANTHER" id="PTHR13633">
    <property type="entry name" value="MITOCHONDRIAL TRANSCRIPTION RESCUE FACTOR 1"/>
    <property type="match status" value="1"/>
</dbReference>
<dbReference type="CDD" id="cd00165">
    <property type="entry name" value="S4"/>
    <property type="match status" value="1"/>
</dbReference>
<dbReference type="InterPro" id="IPR048443">
    <property type="entry name" value="RqcP2_N"/>
</dbReference>
<sequence>MKLPIYDHFHPDEKPFVDRAWEWVERSAQQHELKRTDFLDPRQAQIVQSLVNRHPDVELRLDGGYPEAERCRAIIGPDYRDLDQELAAIAVLEVQVSGPGGTSQQLDHGDYLGALLGLGIKRDRVGDIHVHETFAHIMMTEDIADYLNVHLRQVHRASVLTEIIPLSSLSPVVPELQEMSFTVASMRVDGIASDVHRISRTKIVDPIRAGRCRVNWKTVEDPSEQLREGDVVSIKGLGRFKVMEADGVTKKGRIRLKVGKFI</sequence>
<protein>
    <submittedName>
        <fullName evidence="3">RNA-binding protein</fullName>
    </submittedName>
</protein>
<keyword evidence="1" id="KW-0694">RNA-binding</keyword>
<dbReference type="SMART" id="SM00363">
    <property type="entry name" value="S4"/>
    <property type="match status" value="1"/>
</dbReference>
<feature type="domain" description="RNA-binding S4" evidence="2">
    <location>
        <begin position="186"/>
        <end position="243"/>
    </location>
</feature>
<dbReference type="PROSITE" id="PS50889">
    <property type="entry name" value="S4"/>
    <property type="match status" value="1"/>
</dbReference>
<dbReference type="Gene3D" id="3.10.290.10">
    <property type="entry name" value="RNA-binding S4 domain"/>
    <property type="match status" value="1"/>
</dbReference>
<dbReference type="Pfam" id="PF01479">
    <property type="entry name" value="S4"/>
    <property type="match status" value="1"/>
</dbReference>
<dbReference type="InterPro" id="IPR002942">
    <property type="entry name" value="S4_RNA-bd"/>
</dbReference>
<dbReference type="InterPro" id="IPR040591">
    <property type="entry name" value="RqcP2_RBD"/>
</dbReference>
<gene>
    <name evidence="3" type="ORF">BBD42_28120</name>
</gene>
<dbReference type="InterPro" id="IPR036986">
    <property type="entry name" value="S4_RNA-bd_sf"/>
</dbReference>
<reference evidence="3" key="1">
    <citation type="submission" date="2016-08" db="EMBL/GenBank/DDBJ databases">
        <title>Complete Genome Seqeunce of Paenibacillus sp. BIHB 4019 from tea rhizoplane.</title>
        <authorList>
            <person name="Thakur R."/>
            <person name="Swarnkar M.K."/>
            <person name="Gulati A."/>
        </authorList>
    </citation>
    <scope>NUCLEOTIDE SEQUENCE [LARGE SCALE GENOMIC DNA]</scope>
    <source>
        <strain evidence="3">BIHB4019</strain>
    </source>
</reference>
<dbReference type="GO" id="GO:0003723">
    <property type="term" value="F:RNA binding"/>
    <property type="evidence" value="ECO:0007669"/>
    <property type="project" value="UniProtKB-KW"/>
</dbReference>
<dbReference type="Gene3D" id="3.30.1370.160">
    <property type="match status" value="1"/>
</dbReference>
<dbReference type="Gene3D" id="3.30.70.330">
    <property type="match status" value="1"/>
</dbReference>
<dbReference type="Pfam" id="PF17774">
    <property type="entry name" value="YlmH_RBD"/>
    <property type="match status" value="1"/>
</dbReference>
<dbReference type="RefSeq" id="WP_056041611.1">
    <property type="nucleotide sequence ID" value="NZ_CP016808.1"/>
</dbReference>
<evidence type="ECO:0000259" key="2">
    <source>
        <dbReference type="SMART" id="SM00363"/>
    </source>
</evidence>
<dbReference type="InterPro" id="IPR012677">
    <property type="entry name" value="Nucleotide-bd_a/b_plait_sf"/>
</dbReference>